<name>A0A367IJ67_RHIST</name>
<evidence type="ECO:0000313" key="3">
    <source>
        <dbReference type="Proteomes" id="UP000253551"/>
    </source>
</evidence>
<reference evidence="2 3" key="1">
    <citation type="journal article" date="2018" name="G3 (Bethesda)">
        <title>Phylogenetic and Phylogenomic Definition of Rhizopus Species.</title>
        <authorList>
            <person name="Gryganskyi A.P."/>
            <person name="Golan J."/>
            <person name="Dolatabadi S."/>
            <person name="Mondo S."/>
            <person name="Robb S."/>
            <person name="Idnurm A."/>
            <person name="Muszewska A."/>
            <person name="Steczkiewicz K."/>
            <person name="Masonjones S."/>
            <person name="Liao H.L."/>
            <person name="Gajdeczka M.T."/>
            <person name="Anike F."/>
            <person name="Vuek A."/>
            <person name="Anishchenko I.M."/>
            <person name="Voigt K."/>
            <person name="de Hoog G.S."/>
            <person name="Smith M.E."/>
            <person name="Heitman J."/>
            <person name="Vilgalys R."/>
            <person name="Stajich J.E."/>
        </authorList>
    </citation>
    <scope>NUCLEOTIDE SEQUENCE [LARGE SCALE GENOMIC DNA]</scope>
    <source>
        <strain evidence="2 3">LSU 92-RS-03</strain>
    </source>
</reference>
<proteinExistence type="predicted"/>
<dbReference type="OrthoDB" id="258495at2759"/>
<accession>A0A367IJ67</accession>
<dbReference type="InterPro" id="IPR003877">
    <property type="entry name" value="SPRY_dom"/>
</dbReference>
<dbReference type="InterPro" id="IPR050618">
    <property type="entry name" value="Ubq-SigPath_Reg"/>
</dbReference>
<dbReference type="InterPro" id="IPR043136">
    <property type="entry name" value="B30.2/SPRY_sf"/>
</dbReference>
<organism evidence="2 3">
    <name type="scientific">Rhizopus stolonifer</name>
    <name type="common">Rhizopus nigricans</name>
    <dbReference type="NCBI Taxonomy" id="4846"/>
    <lineage>
        <taxon>Eukaryota</taxon>
        <taxon>Fungi</taxon>
        <taxon>Fungi incertae sedis</taxon>
        <taxon>Mucoromycota</taxon>
        <taxon>Mucoromycotina</taxon>
        <taxon>Mucoromycetes</taxon>
        <taxon>Mucorales</taxon>
        <taxon>Mucorineae</taxon>
        <taxon>Rhizopodaceae</taxon>
        <taxon>Rhizopus</taxon>
    </lineage>
</organism>
<evidence type="ECO:0000313" key="2">
    <source>
        <dbReference type="EMBL" id="RCH77710.1"/>
    </source>
</evidence>
<dbReference type="SUPFAM" id="SSF49899">
    <property type="entry name" value="Concanavalin A-like lectins/glucanases"/>
    <property type="match status" value="1"/>
</dbReference>
<dbReference type="SMART" id="SM00449">
    <property type="entry name" value="SPRY"/>
    <property type="match status" value="1"/>
</dbReference>
<evidence type="ECO:0000259" key="1">
    <source>
        <dbReference type="PROSITE" id="PS50188"/>
    </source>
</evidence>
<dbReference type="Gene3D" id="2.60.120.920">
    <property type="match status" value="1"/>
</dbReference>
<dbReference type="InterPro" id="IPR001870">
    <property type="entry name" value="B30.2/SPRY"/>
</dbReference>
<comment type="caution">
    <text evidence="2">The sequence shown here is derived from an EMBL/GenBank/DDBJ whole genome shotgun (WGS) entry which is preliminary data.</text>
</comment>
<protein>
    <submittedName>
        <fullName evidence="2">Protein ssh4</fullName>
    </submittedName>
</protein>
<dbReference type="EMBL" id="PJQM01007799">
    <property type="protein sequence ID" value="RCH77710.1"/>
    <property type="molecule type" value="Genomic_DNA"/>
</dbReference>
<gene>
    <name evidence="2" type="primary">SSH4_1</name>
    <name evidence="2" type="ORF">CU098_003265</name>
</gene>
<sequence length="218" mass="24145">MFEKPVTTTVSIGVATKPYPYWRLPGWNKHSIGYFSHTGNKHFSNPFFGSPYSKGFEEGDVVGVGYYHHTGTIFFTKNGKRLQTACFGLEYNLFPTIGANGPCQIHVNLGQRGFVFVEANSKRWGIAPAEGTLSPPPAYGHEMGSMLLARGGNTRDLIATSSADFEDDDNTPLIQYIQRSYSTIPIPINRPKDLSNSLPSYSTFPSSYYKGDRRVGLV</sequence>
<dbReference type="PROSITE" id="PS50188">
    <property type="entry name" value="B302_SPRY"/>
    <property type="match status" value="1"/>
</dbReference>
<keyword evidence="3" id="KW-1185">Reference proteome</keyword>
<dbReference type="InterPro" id="IPR013320">
    <property type="entry name" value="ConA-like_dom_sf"/>
</dbReference>
<dbReference type="Pfam" id="PF00622">
    <property type="entry name" value="SPRY"/>
    <property type="match status" value="1"/>
</dbReference>
<dbReference type="Proteomes" id="UP000253551">
    <property type="component" value="Unassembled WGS sequence"/>
</dbReference>
<feature type="domain" description="B30.2/SPRY" evidence="1">
    <location>
        <begin position="1"/>
        <end position="114"/>
    </location>
</feature>
<dbReference type="AlphaFoldDB" id="A0A367IJ67"/>
<dbReference type="PANTHER" id="PTHR12864">
    <property type="entry name" value="RAN BINDING PROTEIN 9-RELATED"/>
    <property type="match status" value="1"/>
</dbReference>
<dbReference type="STRING" id="4846.A0A367IJ67"/>